<dbReference type="AlphaFoldDB" id="A0A562UHJ5"/>
<gene>
    <name evidence="9" type="ORF">JN11_00620</name>
</gene>
<evidence type="ECO:0000256" key="7">
    <source>
        <dbReference type="ARBA" id="ARBA00023237"/>
    </source>
</evidence>
<evidence type="ECO:0000313" key="9">
    <source>
        <dbReference type="EMBL" id="TWJ04897.1"/>
    </source>
</evidence>
<keyword evidence="5" id="KW-0812">Transmembrane</keyword>
<dbReference type="PANTHER" id="PTHR30026">
    <property type="entry name" value="OUTER MEMBRANE PROTEIN TOLC"/>
    <property type="match status" value="1"/>
</dbReference>
<evidence type="ECO:0000256" key="6">
    <source>
        <dbReference type="ARBA" id="ARBA00023136"/>
    </source>
</evidence>
<feature type="signal peptide" evidence="8">
    <location>
        <begin position="1"/>
        <end position="21"/>
    </location>
</feature>
<dbReference type="RefSeq" id="WP_144909488.1">
    <property type="nucleotide sequence ID" value="NZ_VLLI01000001.1"/>
</dbReference>
<evidence type="ECO:0000256" key="3">
    <source>
        <dbReference type="ARBA" id="ARBA00022448"/>
    </source>
</evidence>
<comment type="similarity">
    <text evidence="2">Belongs to the outer membrane factor (OMF) (TC 1.B.17) family.</text>
</comment>
<dbReference type="GO" id="GO:0015288">
    <property type="term" value="F:porin activity"/>
    <property type="evidence" value="ECO:0007669"/>
    <property type="project" value="TreeGrafter"/>
</dbReference>
<sequence>MRLSKYFLILLFLTCGLLAHAQQDSIFSLQKCLSIAVNNNLNVKQSALTMEQDRIAFNQSKENLLPSINGNISRELSQGRGINPVTNTYVNQSLTSDNYSLNASLTLFNGLALQNAVKQAKLAYQAGRMDFQSAKDLVTVNIIINYLSVLDAQEILGQTKSQLAVSKQNVDRSEILEKDGANKVASDFTDFKGALAGSQVAVVNAQNSLNAAKLNLFQLMNIPYNENAVLQPLNAEDLVGQYGVNPDQVYQTALQQLAIVKAATLRRESAEKGVKVAQGQLLPTLAVNGGITTNYSSAGQKSVFIDSTVVPTGGYINTPTGKQSVYANEANYSQQNISYLDQFKNNYGTALTLGLNIPIFTNHVKKNAVALAKINLQNLQLIEDNTKIQLKQNVEQAYYNMSAAYNRYKATSEQVNAYTESYRISKVRLDAGVITSVDFIIAQNNLDAAKLNLISARYDYFIYSKILDYYQGKLLL</sequence>
<dbReference type="Gene3D" id="1.20.1600.10">
    <property type="entry name" value="Outer membrane efflux proteins (OEP)"/>
    <property type="match status" value="1"/>
</dbReference>
<evidence type="ECO:0000313" key="10">
    <source>
        <dbReference type="Proteomes" id="UP000317010"/>
    </source>
</evidence>
<protein>
    <submittedName>
        <fullName evidence="9">Outer membrane protein</fullName>
    </submittedName>
</protein>
<dbReference type="EMBL" id="VLLI01000001">
    <property type="protein sequence ID" value="TWJ04897.1"/>
    <property type="molecule type" value="Genomic_DNA"/>
</dbReference>
<keyword evidence="7" id="KW-0998">Cell outer membrane</keyword>
<evidence type="ECO:0000256" key="8">
    <source>
        <dbReference type="SAM" id="SignalP"/>
    </source>
</evidence>
<dbReference type="GO" id="GO:1990281">
    <property type="term" value="C:efflux pump complex"/>
    <property type="evidence" value="ECO:0007669"/>
    <property type="project" value="TreeGrafter"/>
</dbReference>
<dbReference type="GO" id="GO:0015562">
    <property type="term" value="F:efflux transmembrane transporter activity"/>
    <property type="evidence" value="ECO:0007669"/>
    <property type="project" value="InterPro"/>
</dbReference>
<evidence type="ECO:0000256" key="2">
    <source>
        <dbReference type="ARBA" id="ARBA00007613"/>
    </source>
</evidence>
<evidence type="ECO:0000256" key="5">
    <source>
        <dbReference type="ARBA" id="ARBA00022692"/>
    </source>
</evidence>
<keyword evidence="4" id="KW-1134">Transmembrane beta strand</keyword>
<evidence type="ECO:0000256" key="1">
    <source>
        <dbReference type="ARBA" id="ARBA00004442"/>
    </source>
</evidence>
<dbReference type="OrthoDB" id="9811587at2"/>
<feature type="chain" id="PRO_5021922676" evidence="8">
    <location>
        <begin position="22"/>
        <end position="476"/>
    </location>
</feature>
<proteinExistence type="inferred from homology"/>
<accession>A0A562UHJ5</accession>
<dbReference type="SUPFAM" id="SSF56954">
    <property type="entry name" value="Outer membrane efflux proteins (OEP)"/>
    <property type="match status" value="1"/>
</dbReference>
<comment type="subcellular location">
    <subcellularLocation>
        <location evidence="1">Cell outer membrane</location>
    </subcellularLocation>
</comment>
<dbReference type="Pfam" id="PF02321">
    <property type="entry name" value="OEP"/>
    <property type="match status" value="2"/>
</dbReference>
<keyword evidence="8" id="KW-0732">Signal</keyword>
<keyword evidence="6" id="KW-0472">Membrane</keyword>
<name>A0A562UHJ5_9SPHI</name>
<organism evidence="9 10">
    <name type="scientific">Mucilaginibacter frigoritolerans</name>
    <dbReference type="NCBI Taxonomy" id="652788"/>
    <lineage>
        <taxon>Bacteria</taxon>
        <taxon>Pseudomonadati</taxon>
        <taxon>Bacteroidota</taxon>
        <taxon>Sphingobacteriia</taxon>
        <taxon>Sphingobacteriales</taxon>
        <taxon>Sphingobacteriaceae</taxon>
        <taxon>Mucilaginibacter</taxon>
    </lineage>
</organism>
<dbReference type="PANTHER" id="PTHR30026:SF20">
    <property type="entry name" value="OUTER MEMBRANE PROTEIN TOLC"/>
    <property type="match status" value="1"/>
</dbReference>
<reference evidence="9 10" key="1">
    <citation type="submission" date="2019-07" db="EMBL/GenBank/DDBJ databases">
        <title>Genomic Encyclopedia of Archaeal and Bacterial Type Strains, Phase II (KMG-II): from individual species to whole genera.</title>
        <authorList>
            <person name="Goeker M."/>
        </authorList>
    </citation>
    <scope>NUCLEOTIDE SEQUENCE [LARGE SCALE GENOMIC DNA]</scope>
    <source>
        <strain evidence="9 10">ATCC BAA-1854</strain>
    </source>
</reference>
<dbReference type="InterPro" id="IPR003423">
    <property type="entry name" value="OMP_efflux"/>
</dbReference>
<dbReference type="GO" id="GO:0009279">
    <property type="term" value="C:cell outer membrane"/>
    <property type="evidence" value="ECO:0007669"/>
    <property type="project" value="UniProtKB-SubCell"/>
</dbReference>
<keyword evidence="3" id="KW-0813">Transport</keyword>
<dbReference type="InterPro" id="IPR051906">
    <property type="entry name" value="TolC-like"/>
</dbReference>
<evidence type="ECO:0000256" key="4">
    <source>
        <dbReference type="ARBA" id="ARBA00022452"/>
    </source>
</evidence>
<dbReference type="Proteomes" id="UP000317010">
    <property type="component" value="Unassembled WGS sequence"/>
</dbReference>
<comment type="caution">
    <text evidence="9">The sequence shown here is derived from an EMBL/GenBank/DDBJ whole genome shotgun (WGS) entry which is preliminary data.</text>
</comment>
<keyword evidence="10" id="KW-1185">Reference proteome</keyword>